<sequence>MSAAPEPFFFGIPLIARAAARDWARVDWLLARTLDSLRAQTDRDFTVLLAAHEAPPCWARVAGDPRFELLEADWPSAAPSAANDDGGCKKWRIKEAVTARGGGLLMFLDADDWLASGLVAEARRAIGPDQVGAVLGAGLALDLPSLRVASFPLGPAYDGPFHGLCGSSTIARVVAGDAEPIGRDPHAVLGSHHEWPARAAALGVALATLRTPGLYMMGTGQNHSETDGPFTAWRRAVTAWVRAEGRPLAAAEAAAFGQDWAALQAVAGGERAPGVARAIRDGAPRAAAEIPG</sequence>
<dbReference type="InterPro" id="IPR029044">
    <property type="entry name" value="Nucleotide-diphossugar_trans"/>
</dbReference>
<dbReference type="SUPFAM" id="SSF53448">
    <property type="entry name" value="Nucleotide-diphospho-sugar transferases"/>
    <property type="match status" value="1"/>
</dbReference>
<reference evidence="1" key="1">
    <citation type="journal article" date="2022" name="Toxins">
        <title>Genomic Analysis of Sphingopyxis sp. USTB-05 for Biodegrading Cyanobacterial Hepatotoxins.</title>
        <authorList>
            <person name="Liu C."/>
            <person name="Xu Q."/>
            <person name="Zhao Z."/>
            <person name="Zhang H."/>
            <person name="Liu X."/>
            <person name="Yin C."/>
            <person name="Liu Y."/>
            <person name="Yan H."/>
        </authorList>
    </citation>
    <scope>NUCLEOTIDE SEQUENCE</scope>
    <source>
        <strain evidence="1">NBD5</strain>
    </source>
</reference>
<evidence type="ECO:0000313" key="1">
    <source>
        <dbReference type="EMBL" id="USI72909.1"/>
    </source>
</evidence>
<protein>
    <submittedName>
        <fullName evidence="1">Rhamnosyl transferase</fullName>
    </submittedName>
</protein>
<dbReference type="EMBL" id="CP084930">
    <property type="protein sequence ID" value="USI72909.1"/>
    <property type="molecule type" value="Genomic_DNA"/>
</dbReference>
<organism evidence="1 2">
    <name type="scientific">Sphingomonas morindae</name>
    <dbReference type="NCBI Taxonomy" id="1541170"/>
    <lineage>
        <taxon>Bacteria</taxon>
        <taxon>Pseudomonadati</taxon>
        <taxon>Pseudomonadota</taxon>
        <taxon>Alphaproteobacteria</taxon>
        <taxon>Sphingomonadales</taxon>
        <taxon>Sphingomonadaceae</taxon>
        <taxon>Sphingomonas</taxon>
    </lineage>
</organism>
<name>A0ABY4X7M0_9SPHN</name>
<keyword evidence="2" id="KW-1185">Reference proteome</keyword>
<evidence type="ECO:0000313" key="2">
    <source>
        <dbReference type="Proteomes" id="UP001056937"/>
    </source>
</evidence>
<accession>A0ABY4X7M0</accession>
<keyword evidence="1" id="KW-0808">Transferase</keyword>
<gene>
    <name evidence="1" type="ORF">LHA26_00005</name>
</gene>
<proteinExistence type="predicted"/>
<dbReference type="GO" id="GO:0016740">
    <property type="term" value="F:transferase activity"/>
    <property type="evidence" value="ECO:0007669"/>
    <property type="project" value="UniProtKB-KW"/>
</dbReference>
<dbReference type="RefSeq" id="WP_252166720.1">
    <property type="nucleotide sequence ID" value="NZ_CP084930.1"/>
</dbReference>
<dbReference type="Proteomes" id="UP001056937">
    <property type="component" value="Chromosome 1"/>
</dbReference>